<dbReference type="GO" id="GO:0000045">
    <property type="term" value="P:autophagosome assembly"/>
    <property type="evidence" value="ECO:0007669"/>
    <property type="project" value="TreeGrafter"/>
</dbReference>
<feature type="compositionally biased region" description="Polar residues" evidence="9">
    <location>
        <begin position="449"/>
        <end position="478"/>
    </location>
</feature>
<dbReference type="Gene3D" id="3.30.1010.10">
    <property type="entry name" value="Phosphatidylinositol 3-kinase Catalytic Subunit, Chain A, domain 4"/>
    <property type="match status" value="1"/>
</dbReference>
<dbReference type="PROSITE" id="PS00915">
    <property type="entry name" value="PI3_4_KINASE_1"/>
    <property type="match status" value="1"/>
</dbReference>
<gene>
    <name evidence="13" type="ORF">CDAUBV1_LOCUS12966</name>
</gene>
<feature type="region of interest" description="Disordered" evidence="9">
    <location>
        <begin position="428"/>
        <end position="478"/>
    </location>
</feature>
<dbReference type="GO" id="GO:0000407">
    <property type="term" value="C:phagophore assembly site"/>
    <property type="evidence" value="ECO:0007669"/>
    <property type="project" value="TreeGrafter"/>
</dbReference>
<dbReference type="Gene3D" id="1.10.1070.11">
    <property type="entry name" value="Phosphatidylinositol 3-/4-kinase, catalytic domain"/>
    <property type="match status" value="1"/>
</dbReference>
<protein>
    <recommendedName>
        <fullName evidence="2 7">Phosphatidylinositol 3-kinase catalytic subunit type 3</fullName>
        <ecNumber evidence="1 7">2.7.1.137</ecNumber>
    </recommendedName>
</protein>
<dbReference type="GO" id="GO:0005768">
    <property type="term" value="C:endosome"/>
    <property type="evidence" value="ECO:0007669"/>
    <property type="project" value="TreeGrafter"/>
</dbReference>
<dbReference type="EMBL" id="CAXLJL010000489">
    <property type="protein sequence ID" value="CAL5138381.1"/>
    <property type="molecule type" value="Genomic_DNA"/>
</dbReference>
<keyword evidence="6 7" id="KW-0067">ATP-binding</keyword>
<dbReference type="InterPro" id="IPR042236">
    <property type="entry name" value="PI3K_accessory_sf"/>
</dbReference>
<dbReference type="AlphaFoldDB" id="A0AAV2TNE0"/>
<dbReference type="Gene3D" id="1.25.40.70">
    <property type="entry name" value="Phosphatidylinositol 3-kinase, accessory domain (PIK)"/>
    <property type="match status" value="1"/>
</dbReference>
<dbReference type="PIRSF" id="PIRSF000587">
    <property type="entry name" value="PI3K_Vps34"/>
    <property type="match status" value="1"/>
</dbReference>
<comment type="catalytic activity">
    <reaction evidence="7">
        <text>a 1,2-diacyl-sn-glycero-3-phospho-(1D-myo-inositol) + ATP = a 1,2-diacyl-sn-glycero-3-phospho-(1D-myo-inositol-3-phosphate) + ADP + H(+)</text>
        <dbReference type="Rhea" id="RHEA:12709"/>
        <dbReference type="ChEBI" id="CHEBI:15378"/>
        <dbReference type="ChEBI" id="CHEBI:30616"/>
        <dbReference type="ChEBI" id="CHEBI:57880"/>
        <dbReference type="ChEBI" id="CHEBI:58088"/>
        <dbReference type="ChEBI" id="CHEBI:456216"/>
        <dbReference type="EC" id="2.7.1.137"/>
    </reaction>
</comment>
<dbReference type="Proteomes" id="UP001497525">
    <property type="component" value="Unassembled WGS sequence"/>
</dbReference>
<evidence type="ECO:0000259" key="10">
    <source>
        <dbReference type="PROSITE" id="PS50290"/>
    </source>
</evidence>
<dbReference type="Pfam" id="PF00613">
    <property type="entry name" value="PI3Ka"/>
    <property type="match status" value="1"/>
</dbReference>
<organism evidence="13 14">
    <name type="scientific">Calicophoron daubneyi</name>
    <name type="common">Rumen fluke</name>
    <name type="synonym">Paramphistomum daubneyi</name>
    <dbReference type="NCBI Taxonomy" id="300641"/>
    <lineage>
        <taxon>Eukaryota</taxon>
        <taxon>Metazoa</taxon>
        <taxon>Spiralia</taxon>
        <taxon>Lophotrochozoa</taxon>
        <taxon>Platyhelminthes</taxon>
        <taxon>Trematoda</taxon>
        <taxon>Digenea</taxon>
        <taxon>Plagiorchiida</taxon>
        <taxon>Pronocephalata</taxon>
        <taxon>Paramphistomoidea</taxon>
        <taxon>Paramphistomidae</taxon>
        <taxon>Calicophoron</taxon>
    </lineage>
</organism>
<dbReference type="PROSITE" id="PS50290">
    <property type="entry name" value="PI3_4_KINASE_3"/>
    <property type="match status" value="1"/>
</dbReference>
<feature type="domain" description="C2 PI3K-type" evidence="12">
    <location>
        <begin position="36"/>
        <end position="192"/>
    </location>
</feature>
<evidence type="ECO:0000256" key="8">
    <source>
        <dbReference type="PROSITE-ProRule" id="PRU00880"/>
    </source>
</evidence>
<feature type="domain" description="PI3K/PI4K catalytic" evidence="10">
    <location>
        <begin position="634"/>
        <end position="899"/>
    </location>
</feature>
<evidence type="ECO:0000256" key="3">
    <source>
        <dbReference type="ARBA" id="ARBA00022679"/>
    </source>
</evidence>
<dbReference type="SUPFAM" id="SSF56112">
    <property type="entry name" value="Protein kinase-like (PK-like)"/>
    <property type="match status" value="1"/>
</dbReference>
<dbReference type="GO" id="GO:0005524">
    <property type="term" value="F:ATP binding"/>
    <property type="evidence" value="ECO:0007669"/>
    <property type="project" value="UniProtKB-UniRule"/>
</dbReference>
<dbReference type="InterPro" id="IPR002420">
    <property type="entry name" value="PI3K-type_C2_dom"/>
</dbReference>
<dbReference type="FunFam" id="3.30.1010.10:FF:000002">
    <property type="entry name" value="Phosphatidylinositol 3-kinase catalytic subunit type 3"/>
    <property type="match status" value="1"/>
</dbReference>
<dbReference type="PROSITE" id="PS51545">
    <property type="entry name" value="PIK_HELICAL"/>
    <property type="match status" value="1"/>
</dbReference>
<accession>A0AAV2TNE0</accession>
<dbReference type="InterPro" id="IPR015433">
    <property type="entry name" value="PI3/4_kinase"/>
</dbReference>
<dbReference type="InterPro" id="IPR057756">
    <property type="entry name" value="PI3-kinase_type3/VPS34_cat"/>
</dbReference>
<evidence type="ECO:0000256" key="4">
    <source>
        <dbReference type="ARBA" id="ARBA00022741"/>
    </source>
</evidence>
<evidence type="ECO:0000259" key="11">
    <source>
        <dbReference type="PROSITE" id="PS51545"/>
    </source>
</evidence>
<evidence type="ECO:0000259" key="12">
    <source>
        <dbReference type="PROSITE" id="PS51547"/>
    </source>
</evidence>
<comment type="caution">
    <text evidence="13">The sequence shown here is derived from an EMBL/GenBank/DDBJ whole genome shotgun (WGS) entry which is preliminary data.</text>
</comment>
<dbReference type="GO" id="GO:0034271">
    <property type="term" value="C:phosphatidylinositol 3-kinase complex, class III, type I"/>
    <property type="evidence" value="ECO:0007669"/>
    <property type="project" value="TreeGrafter"/>
</dbReference>
<dbReference type="InterPro" id="IPR018936">
    <property type="entry name" value="PI3/4_kinase_CS"/>
</dbReference>
<evidence type="ECO:0000256" key="9">
    <source>
        <dbReference type="SAM" id="MobiDB-lite"/>
    </source>
</evidence>
<dbReference type="InterPro" id="IPR001263">
    <property type="entry name" value="PI3K_accessory_dom"/>
</dbReference>
<dbReference type="PROSITE" id="PS00916">
    <property type="entry name" value="PI3_4_KINASE_2"/>
    <property type="match status" value="1"/>
</dbReference>
<dbReference type="EC" id="2.7.1.137" evidence="1 7"/>
<name>A0AAV2TNE0_CALDB</name>
<evidence type="ECO:0000256" key="1">
    <source>
        <dbReference type="ARBA" id="ARBA00012073"/>
    </source>
</evidence>
<reference evidence="13" key="1">
    <citation type="submission" date="2024-06" db="EMBL/GenBank/DDBJ databases">
        <authorList>
            <person name="Liu X."/>
            <person name="Lenzi L."/>
            <person name="Haldenby T S."/>
            <person name="Uol C."/>
        </authorList>
    </citation>
    <scope>NUCLEOTIDE SEQUENCE</scope>
</reference>
<dbReference type="InterPro" id="IPR011009">
    <property type="entry name" value="Kinase-like_dom_sf"/>
</dbReference>
<sequence length="915" mass="105748">MGTLSLNYFPSCDLGAYFNEESILPCVRIMNLSGFCPEKFKIIKGSYSPLACYGELRISYCITKNIPFLNCCIVSAWSQTHNSLDGRTFNEAVELPLPYDSLYDYNGICFILSSTFTDTKGVHEQLIAGANMKLYNSKSLFRHGIYEIELHPLEPMGVHRLEDVEKLIRRPEFDAKPSGMERMNKILKINRKHLRNELFETPLDRHSIPDAERAIEDAKRKSGRLFLSVKFEFSRNSPNLNIPVVFERREMEPFYSDARPDRWNPVDEKYFKMTRSLRTADVDRRRKPNKETLDRLKNIFDQPPSRGISEADGDLLWQYRFYLAEKFPESALGKFLLAVRWEYPEQVKQAVELLHHWPIINPEHVLELLNRQFVHPSARRFAVLRLEAARDEELLLYLYQLVQALNYENWHDILSVSSKPISIARIEEPTNAEQSSRDPPSSPGLQPHASATSASLHQVSSEHSQETNLSPPANRSQINSSYHPVQSQLFEGYSQWLEALKQEWKEDLASFLLRRAQSNFRIANYLYWFVRLEMQNSNSPSCGMYTHLMNRFLGELYNGDETRQSWYRQLIRQTKFVKGLIQLFKDVTDDPGDRLRKIELLRNKLRSNEYPTVTQFDEPMCLPLDPAIRVCGVDASAASLFKSSRRPALLSFILPDGGRYRVIFKHGDDLRQDQLVLQTIELMDVILRKENFDLKLTPYKVLATGPSHGFVQFIESTSLHDILLQNNLLGYLQQNAPSSTGPLGVQKETMETYIRSCAGYSVITYLLGVGDRHMENLLLTKDGRLFHIDFGFIFGKDPKPMAPEVRLTRAMIEAMGGANRSQFNEFCKIAFTAFLLLRRHLNLFLTLFSLASYTELRTNSREQTSACEFLKDRFCSDQSEERAVNRLASRMTDSIKALVPDIMERIHTVMQYMRT</sequence>
<dbReference type="GO" id="GO:0016303">
    <property type="term" value="F:1-phosphatidylinositol-3-kinase activity"/>
    <property type="evidence" value="ECO:0007669"/>
    <property type="project" value="UniProtKB-UniRule"/>
</dbReference>
<evidence type="ECO:0000256" key="5">
    <source>
        <dbReference type="ARBA" id="ARBA00022777"/>
    </source>
</evidence>
<dbReference type="InterPro" id="IPR000403">
    <property type="entry name" value="PI3/4_kinase_cat_dom"/>
</dbReference>
<dbReference type="PANTHER" id="PTHR10048">
    <property type="entry name" value="PHOSPHATIDYLINOSITOL KINASE"/>
    <property type="match status" value="1"/>
</dbReference>
<keyword evidence="3 7" id="KW-0808">Transferase</keyword>
<dbReference type="GO" id="GO:0048015">
    <property type="term" value="P:phosphatidylinositol-mediated signaling"/>
    <property type="evidence" value="ECO:0007669"/>
    <property type="project" value="TreeGrafter"/>
</dbReference>
<comment type="similarity">
    <text evidence="7 8">Belongs to the PI3/PI4-kinase family.</text>
</comment>
<dbReference type="PANTHER" id="PTHR10048:SF7">
    <property type="entry name" value="PHOSPHATIDYLINOSITOL 3-KINASE CATALYTIC SUBUNIT TYPE 3"/>
    <property type="match status" value="1"/>
</dbReference>
<evidence type="ECO:0000256" key="7">
    <source>
        <dbReference type="PIRNR" id="PIRNR000587"/>
    </source>
</evidence>
<keyword evidence="4 7" id="KW-0547">Nucleotide-binding</keyword>
<dbReference type="Pfam" id="PF00454">
    <property type="entry name" value="PI3_PI4_kinase"/>
    <property type="match status" value="1"/>
</dbReference>
<dbReference type="PROSITE" id="PS51547">
    <property type="entry name" value="C2_PI3K"/>
    <property type="match status" value="1"/>
</dbReference>
<dbReference type="GO" id="GO:0005777">
    <property type="term" value="C:peroxisome"/>
    <property type="evidence" value="ECO:0007669"/>
    <property type="project" value="TreeGrafter"/>
</dbReference>
<feature type="domain" description="PIK helical" evidence="11">
    <location>
        <begin position="282"/>
        <end position="559"/>
    </location>
</feature>
<proteinExistence type="inferred from homology"/>
<dbReference type="InterPro" id="IPR036940">
    <property type="entry name" value="PI3/4_kinase_cat_sf"/>
</dbReference>
<dbReference type="InterPro" id="IPR008290">
    <property type="entry name" value="PI3K_Vps34"/>
</dbReference>
<dbReference type="SUPFAM" id="SSF48371">
    <property type="entry name" value="ARM repeat"/>
    <property type="match status" value="1"/>
</dbReference>
<evidence type="ECO:0000313" key="14">
    <source>
        <dbReference type="Proteomes" id="UP001497525"/>
    </source>
</evidence>
<dbReference type="SMART" id="SM00145">
    <property type="entry name" value="PI3Ka"/>
    <property type="match status" value="1"/>
</dbReference>
<evidence type="ECO:0000256" key="2">
    <source>
        <dbReference type="ARBA" id="ARBA00019787"/>
    </source>
</evidence>
<keyword evidence="5 7" id="KW-0418">Kinase</keyword>
<dbReference type="GO" id="GO:0006897">
    <property type="term" value="P:endocytosis"/>
    <property type="evidence" value="ECO:0007669"/>
    <property type="project" value="TreeGrafter"/>
</dbReference>
<evidence type="ECO:0000313" key="13">
    <source>
        <dbReference type="EMBL" id="CAL5138381.1"/>
    </source>
</evidence>
<evidence type="ECO:0000256" key="6">
    <source>
        <dbReference type="ARBA" id="ARBA00022840"/>
    </source>
</evidence>
<dbReference type="GO" id="GO:0034272">
    <property type="term" value="C:phosphatidylinositol 3-kinase complex, class III, type II"/>
    <property type="evidence" value="ECO:0007669"/>
    <property type="project" value="TreeGrafter"/>
</dbReference>
<dbReference type="InterPro" id="IPR016024">
    <property type="entry name" value="ARM-type_fold"/>
</dbReference>
<dbReference type="CDD" id="cd00896">
    <property type="entry name" value="PI3Kc_III"/>
    <property type="match status" value="1"/>
</dbReference>
<dbReference type="SMART" id="SM00146">
    <property type="entry name" value="PI3Kc"/>
    <property type="match status" value="1"/>
</dbReference>